<evidence type="ECO:0000256" key="1">
    <source>
        <dbReference type="SAM" id="Phobius"/>
    </source>
</evidence>
<dbReference type="EMBL" id="MH909329">
    <property type="protein sequence ID" value="QBQ66427.1"/>
    <property type="molecule type" value="Genomic_DNA"/>
</dbReference>
<feature type="transmembrane region" description="Helical" evidence="1">
    <location>
        <begin position="134"/>
        <end position="166"/>
    </location>
</feature>
<evidence type="ECO:0000313" key="2">
    <source>
        <dbReference type="EMBL" id="QBQ66427.1"/>
    </source>
</evidence>
<proteinExistence type="predicted"/>
<reference evidence="2" key="1">
    <citation type="submission" date="2018-09" db="EMBL/GenBank/DDBJ databases">
        <authorList>
            <person name="Yuan Q."/>
            <person name="Jiang X."/>
            <person name="Jing Y."/>
            <person name="Cheng Q."/>
            <person name="Zhou D."/>
        </authorList>
    </citation>
    <scope>NUCLEOTIDE SEQUENCE</scope>
    <source>
        <strain evidence="2">150707804</strain>
        <plasmid evidence="2">p707804-3FII</plasmid>
    </source>
</reference>
<geneLocation type="plasmid" evidence="2">
    <name>p707804-3FII</name>
</geneLocation>
<feature type="transmembrane region" description="Helical" evidence="1">
    <location>
        <begin position="50"/>
        <end position="69"/>
    </location>
</feature>
<feature type="transmembrane region" description="Helical" evidence="1">
    <location>
        <begin position="81"/>
        <end position="98"/>
    </location>
</feature>
<feature type="transmembrane region" description="Helical" evidence="1">
    <location>
        <begin position="104"/>
        <end position="122"/>
    </location>
</feature>
<dbReference type="AlphaFoldDB" id="A0A482LYB7"/>
<dbReference type="Pfam" id="PF05857">
    <property type="entry name" value="TraX"/>
    <property type="match status" value="1"/>
</dbReference>
<feature type="transmembrane region" description="Helical" evidence="1">
    <location>
        <begin position="201"/>
        <end position="219"/>
    </location>
</feature>
<protein>
    <submittedName>
        <fullName evidence="2">IncF plasmid conjugative transfer pilin acetylase TraX</fullName>
    </submittedName>
</protein>
<feature type="transmembrane region" description="Helical" evidence="1">
    <location>
        <begin position="12"/>
        <end position="35"/>
    </location>
</feature>
<name>A0A482LYB7_9ENTR</name>
<dbReference type="InterPro" id="IPR008875">
    <property type="entry name" value="TraX"/>
</dbReference>
<keyword evidence="1" id="KW-0472">Membrane</keyword>
<sequence>MILSAKMRQLNLFPAGISPAALDQVKVLALMAMLIDHVNTLFINPLDPLMYALGRMAFPLFTLIWAMNVHGNPERLQHRANRLWMWAILTQPAFMLAFRHQLPAYALNILFVFATVTQLLALQHRYGKKGLIAGLLIVAVLAVPLTPGSFGMAGMALACSLAAIYSPMMEKWYWVAELAAIFSLVCLNGISHLFSAPAETLLFATLPTLCLPLLAVRLVQQHTGKNGQRFMPRHFFYIAYAGHLLLAGLLLSLHMPVRA</sequence>
<keyword evidence="1" id="KW-0812">Transmembrane</keyword>
<feature type="transmembrane region" description="Helical" evidence="1">
    <location>
        <begin position="234"/>
        <end position="253"/>
    </location>
</feature>
<keyword evidence="1" id="KW-1133">Transmembrane helix</keyword>
<organism evidence="2">
    <name type="scientific">Leclercia adecarboxylata</name>
    <dbReference type="NCBI Taxonomy" id="83655"/>
    <lineage>
        <taxon>Bacteria</taxon>
        <taxon>Pseudomonadati</taxon>
        <taxon>Pseudomonadota</taxon>
        <taxon>Gammaproteobacteria</taxon>
        <taxon>Enterobacterales</taxon>
        <taxon>Enterobacteriaceae</taxon>
        <taxon>Leclercia</taxon>
    </lineage>
</organism>
<keyword evidence="2" id="KW-0614">Plasmid</keyword>
<feature type="transmembrane region" description="Helical" evidence="1">
    <location>
        <begin position="172"/>
        <end position="194"/>
    </location>
</feature>
<accession>A0A482LYB7</accession>